<dbReference type="Gene3D" id="3.90.226.10">
    <property type="entry name" value="2-enoyl-CoA Hydratase, Chain A, domain 1"/>
    <property type="match status" value="1"/>
</dbReference>
<dbReference type="Gene3D" id="3.30.750.170">
    <property type="match status" value="1"/>
</dbReference>
<dbReference type="RefSeq" id="WP_344675004.1">
    <property type="nucleotide sequence ID" value="NZ_BAAAZI010000010.1"/>
</dbReference>
<dbReference type="EMBL" id="BAAAZI010000010">
    <property type="protein sequence ID" value="GAA4142905.1"/>
    <property type="molecule type" value="Genomic_DNA"/>
</dbReference>
<keyword evidence="2" id="KW-0732">Signal</keyword>
<evidence type="ECO:0000256" key="1">
    <source>
        <dbReference type="SAM" id="MobiDB-lite"/>
    </source>
</evidence>
<name>A0ABP7YX65_9SPHI</name>
<gene>
    <name evidence="4" type="ORF">GCM10022216_24330</name>
</gene>
<feature type="domain" description="Tail specific protease" evidence="3">
    <location>
        <begin position="230"/>
        <end position="368"/>
    </location>
</feature>
<feature type="signal peptide" evidence="2">
    <location>
        <begin position="1"/>
        <end position="19"/>
    </location>
</feature>
<dbReference type="Gene3D" id="2.30.42.10">
    <property type="match status" value="1"/>
</dbReference>
<dbReference type="PANTHER" id="PTHR32060:SF30">
    <property type="entry name" value="CARBOXY-TERMINAL PROCESSING PROTEASE CTPA"/>
    <property type="match status" value="1"/>
</dbReference>
<evidence type="ECO:0000256" key="2">
    <source>
        <dbReference type="SAM" id="SignalP"/>
    </source>
</evidence>
<dbReference type="PROSITE" id="PS51257">
    <property type="entry name" value="PROKAR_LIPOPROTEIN"/>
    <property type="match status" value="1"/>
</dbReference>
<dbReference type="SUPFAM" id="SSF50156">
    <property type="entry name" value="PDZ domain-like"/>
    <property type="match status" value="1"/>
</dbReference>
<dbReference type="InterPro" id="IPR029045">
    <property type="entry name" value="ClpP/crotonase-like_dom_sf"/>
</dbReference>
<feature type="chain" id="PRO_5045714165" evidence="2">
    <location>
        <begin position="20"/>
        <end position="495"/>
    </location>
</feature>
<dbReference type="Proteomes" id="UP001500101">
    <property type="component" value="Unassembled WGS sequence"/>
</dbReference>
<dbReference type="InterPro" id="IPR036034">
    <property type="entry name" value="PDZ_sf"/>
</dbReference>
<proteinExistence type="predicted"/>
<evidence type="ECO:0000313" key="4">
    <source>
        <dbReference type="EMBL" id="GAA4142905.1"/>
    </source>
</evidence>
<dbReference type="Pfam" id="PF03572">
    <property type="entry name" value="Peptidase_S41"/>
    <property type="match status" value="1"/>
</dbReference>
<feature type="region of interest" description="Disordered" evidence="1">
    <location>
        <begin position="450"/>
        <end position="474"/>
    </location>
</feature>
<reference evidence="5" key="1">
    <citation type="journal article" date="2019" name="Int. J. Syst. Evol. Microbiol.">
        <title>The Global Catalogue of Microorganisms (GCM) 10K type strain sequencing project: providing services to taxonomists for standard genome sequencing and annotation.</title>
        <authorList>
            <consortium name="The Broad Institute Genomics Platform"/>
            <consortium name="The Broad Institute Genome Sequencing Center for Infectious Disease"/>
            <person name="Wu L."/>
            <person name="Ma J."/>
        </authorList>
    </citation>
    <scope>NUCLEOTIDE SEQUENCE [LARGE SCALE GENOMIC DNA]</scope>
    <source>
        <strain evidence="5">JCM 16704</strain>
    </source>
</reference>
<comment type="caution">
    <text evidence="4">The sequence shown here is derived from an EMBL/GenBank/DDBJ whole genome shotgun (WGS) entry which is preliminary data.</text>
</comment>
<sequence>MIKKSILFGALIAMFFASSCEKDPVKGEDGEGKDPDKETLFRDSAYYYSLALSLWEDKLPSPTIKNDQIDLQAYTGKFADAEAVLNDLRKYATLDRFSFVDRTGDVSSEIQQGVYKETGAVPIFLLETAGATKAQMYIRLVQKGSPAADAGLMRGMKIVSVNGDKDVLLDPNGSNSQKAIQLYQKFFTGDKLVLEVVNTDGKASTITVTGTSYKMDPILTNKVLDLNGKKVGYFAYTSFINVYTGGKPNEHYNKMKAAFDGFAGVDELVVDLRYNGGGSTLSAEELSNFLVPTANAKSEMYKYKINRHLIAEGFNNEGMPFGPVNFDKTNTLNLKRVYFLVTKSTASASELVINNLKPYMDVQIISTGNVGSYGKPVGFFESKVLKGYASYYITSFQMLNSKGEGDYFSGLIGTKKDAYEGFTKQLGDPTEGMLSEALYHIANGSYRSSSASASLRKTSRSGKAEMEPSNKQPLNPHGIGMYKFADEIKSLPAAF</sequence>
<dbReference type="PANTHER" id="PTHR32060">
    <property type="entry name" value="TAIL-SPECIFIC PROTEASE"/>
    <property type="match status" value="1"/>
</dbReference>
<keyword evidence="5" id="KW-1185">Reference proteome</keyword>
<dbReference type="InterPro" id="IPR005151">
    <property type="entry name" value="Tail-specific_protease"/>
</dbReference>
<evidence type="ECO:0000313" key="5">
    <source>
        <dbReference type="Proteomes" id="UP001500101"/>
    </source>
</evidence>
<protein>
    <submittedName>
        <fullName evidence="4">S41 family peptidase</fullName>
    </submittedName>
</protein>
<evidence type="ECO:0000259" key="3">
    <source>
        <dbReference type="Pfam" id="PF03572"/>
    </source>
</evidence>
<organism evidence="4 5">
    <name type="scientific">Sphingobacterium kyonggiense</name>
    <dbReference type="NCBI Taxonomy" id="714075"/>
    <lineage>
        <taxon>Bacteria</taxon>
        <taxon>Pseudomonadati</taxon>
        <taxon>Bacteroidota</taxon>
        <taxon>Sphingobacteriia</taxon>
        <taxon>Sphingobacteriales</taxon>
        <taxon>Sphingobacteriaceae</taxon>
        <taxon>Sphingobacterium</taxon>
    </lineage>
</organism>
<dbReference type="SUPFAM" id="SSF52096">
    <property type="entry name" value="ClpP/crotonase"/>
    <property type="match status" value="1"/>
</dbReference>
<accession>A0ABP7YX65</accession>
<dbReference type="CDD" id="cd07561">
    <property type="entry name" value="Peptidase_S41_CPP_like"/>
    <property type="match status" value="1"/>
</dbReference>